<proteinExistence type="predicted"/>
<gene>
    <name evidence="9" type="primary">yccM</name>
    <name evidence="9" type="ORF">DSLASN_33000</name>
</gene>
<keyword evidence="2" id="KW-1003">Cell membrane</keyword>
<keyword evidence="5" id="KW-0411">Iron-sulfur</keyword>
<dbReference type="PROSITE" id="PS00198">
    <property type="entry name" value="4FE4S_FER_1"/>
    <property type="match status" value="1"/>
</dbReference>
<dbReference type="Gene3D" id="3.30.70.20">
    <property type="match status" value="1"/>
</dbReference>
<accession>A0ABN6F6N6</accession>
<dbReference type="EMBL" id="AP024488">
    <property type="protein sequence ID" value="BCS97668.1"/>
    <property type="molecule type" value="Genomic_DNA"/>
</dbReference>
<feature type="domain" description="4Fe-4S ferredoxin-type" evidence="8">
    <location>
        <begin position="217"/>
        <end position="240"/>
    </location>
</feature>
<dbReference type="PANTHER" id="PTHR30224:SF4">
    <property type="entry name" value="ELECTRON TRANSPORT PROTEIN YCCM-RELATED"/>
    <property type="match status" value="1"/>
</dbReference>
<keyword evidence="3" id="KW-0479">Metal-binding</keyword>
<evidence type="ECO:0000313" key="9">
    <source>
        <dbReference type="EMBL" id="BCS97668.1"/>
    </source>
</evidence>
<evidence type="ECO:0000256" key="2">
    <source>
        <dbReference type="ARBA" id="ARBA00022475"/>
    </source>
</evidence>
<dbReference type="InterPro" id="IPR052378">
    <property type="entry name" value="NosR_regulator"/>
</dbReference>
<keyword evidence="10" id="KW-1185">Reference proteome</keyword>
<evidence type="ECO:0000313" key="10">
    <source>
        <dbReference type="Proteomes" id="UP001320148"/>
    </source>
</evidence>
<sequence>MFSRISPRRLSQLFFLSLTLFIGWRFSLWALALIRGTVPDVTRPPSVEAFLPLSGLMNLKYTLGTGTIHGAHPAALLLLVAVCASALIVKKGFCSFVCPVGFAGEMADRLGRRLKLERSLPTMIDMPLRSIKYLILGFFLWNILLKMPVPAVGSFLSGSYNLTSDIRMFLFFLEPSTGSLVTAGLLFGLPMLIKNGWCRYLCPYGALLGLISFLSPLKVHRNQQACIDCGKCARACPSSIAVDKKNVIVSDECTGCLTCVDACPEKEALRLSTSPEGGFWSPKAVAVIMVLIFLLTAGAGRLSGNWKSTVSDRRMMMEVMKMNMERTGVPNGNRIK</sequence>
<organism evidence="9 10">
    <name type="scientific">Desulfoluna limicola</name>
    <dbReference type="NCBI Taxonomy" id="2810562"/>
    <lineage>
        <taxon>Bacteria</taxon>
        <taxon>Pseudomonadati</taxon>
        <taxon>Thermodesulfobacteriota</taxon>
        <taxon>Desulfobacteria</taxon>
        <taxon>Desulfobacterales</taxon>
        <taxon>Desulfolunaceae</taxon>
        <taxon>Desulfoluna</taxon>
    </lineage>
</organism>
<feature type="domain" description="4Fe-4S ferredoxin-type" evidence="8">
    <location>
        <begin position="244"/>
        <end position="274"/>
    </location>
</feature>
<protein>
    <submittedName>
        <fullName evidence="9">Electron transporter YccM</fullName>
    </submittedName>
</protein>
<reference evidence="9 10" key="1">
    <citation type="submission" date="2021-02" db="EMBL/GenBank/DDBJ databases">
        <title>Complete genome of Desulfoluna sp. strain ASN36.</title>
        <authorList>
            <person name="Takahashi A."/>
            <person name="Kojima H."/>
            <person name="Fukui M."/>
        </authorList>
    </citation>
    <scope>NUCLEOTIDE SEQUENCE [LARGE SCALE GENOMIC DNA]</scope>
    <source>
        <strain evidence="9 10">ASN36</strain>
    </source>
</reference>
<evidence type="ECO:0000256" key="1">
    <source>
        <dbReference type="ARBA" id="ARBA00004236"/>
    </source>
</evidence>
<feature type="transmembrane region" description="Helical" evidence="7">
    <location>
        <begin position="70"/>
        <end position="89"/>
    </location>
</feature>
<name>A0ABN6F6N6_9BACT</name>
<comment type="subcellular location">
    <subcellularLocation>
        <location evidence="1">Cell membrane</location>
    </subcellularLocation>
</comment>
<dbReference type="Proteomes" id="UP001320148">
    <property type="component" value="Chromosome"/>
</dbReference>
<dbReference type="Pfam" id="PF13237">
    <property type="entry name" value="Fer4_10"/>
    <property type="match status" value="1"/>
</dbReference>
<evidence type="ECO:0000256" key="7">
    <source>
        <dbReference type="SAM" id="Phobius"/>
    </source>
</evidence>
<evidence type="ECO:0000256" key="5">
    <source>
        <dbReference type="ARBA" id="ARBA00023014"/>
    </source>
</evidence>
<dbReference type="PROSITE" id="PS51379">
    <property type="entry name" value="4FE4S_FER_2"/>
    <property type="match status" value="2"/>
</dbReference>
<keyword evidence="4" id="KW-0408">Iron</keyword>
<feature type="transmembrane region" description="Helical" evidence="7">
    <location>
        <begin position="196"/>
        <end position="214"/>
    </location>
</feature>
<dbReference type="PANTHER" id="PTHR30224">
    <property type="entry name" value="ELECTRON TRANSPORT PROTEIN"/>
    <property type="match status" value="1"/>
</dbReference>
<evidence type="ECO:0000256" key="6">
    <source>
        <dbReference type="ARBA" id="ARBA00023136"/>
    </source>
</evidence>
<evidence type="ECO:0000259" key="8">
    <source>
        <dbReference type="PROSITE" id="PS51379"/>
    </source>
</evidence>
<feature type="transmembrane region" description="Helical" evidence="7">
    <location>
        <begin position="133"/>
        <end position="156"/>
    </location>
</feature>
<dbReference type="InterPro" id="IPR017900">
    <property type="entry name" value="4Fe4S_Fe_S_CS"/>
</dbReference>
<evidence type="ECO:0000256" key="4">
    <source>
        <dbReference type="ARBA" id="ARBA00023004"/>
    </source>
</evidence>
<dbReference type="SUPFAM" id="SSF54862">
    <property type="entry name" value="4Fe-4S ferredoxins"/>
    <property type="match status" value="1"/>
</dbReference>
<feature type="transmembrane region" description="Helical" evidence="7">
    <location>
        <begin position="284"/>
        <end position="304"/>
    </location>
</feature>
<keyword evidence="7" id="KW-1133">Transmembrane helix</keyword>
<evidence type="ECO:0000256" key="3">
    <source>
        <dbReference type="ARBA" id="ARBA00022723"/>
    </source>
</evidence>
<feature type="transmembrane region" description="Helical" evidence="7">
    <location>
        <begin position="168"/>
        <end position="189"/>
    </location>
</feature>
<keyword evidence="6 7" id="KW-0472">Membrane</keyword>
<keyword evidence="7" id="KW-0812">Transmembrane</keyword>
<dbReference type="InterPro" id="IPR017896">
    <property type="entry name" value="4Fe4S_Fe-S-bd"/>
</dbReference>
<dbReference type="RefSeq" id="WP_236889071.1">
    <property type="nucleotide sequence ID" value="NZ_AP024488.1"/>
</dbReference>
<dbReference type="Pfam" id="PF12801">
    <property type="entry name" value="Fer4_5"/>
    <property type="match status" value="2"/>
</dbReference>